<reference evidence="1 2" key="1">
    <citation type="submission" date="2018-04" db="EMBL/GenBank/DDBJ databases">
        <title>Thalassorhabdus spongiae gen. nov., sp. nov., isolated from a marine sponge in South-West Iceland.</title>
        <authorList>
            <person name="Knobloch S."/>
            <person name="Daussin A."/>
            <person name="Johannsson R."/>
            <person name="Marteinsson V.T."/>
        </authorList>
    </citation>
    <scope>NUCLEOTIDE SEQUENCE [LARGE SCALE GENOMIC DNA]</scope>
    <source>
        <strain evidence="1 2">Hp12</strain>
    </source>
</reference>
<keyword evidence="2" id="KW-1185">Reference proteome</keyword>
<dbReference type="Proteomes" id="UP000244906">
    <property type="component" value="Unassembled WGS sequence"/>
</dbReference>
<dbReference type="AlphaFoldDB" id="A0A2V1GPF6"/>
<comment type="caution">
    <text evidence="1">The sequence shown here is derived from an EMBL/GenBank/DDBJ whole genome shotgun (WGS) entry which is preliminary data.</text>
</comment>
<proteinExistence type="predicted"/>
<gene>
    <name evidence="1" type="ORF">DC094_19325</name>
</gene>
<accession>A0A2V1GPF6</accession>
<organism evidence="1 2">
    <name type="scientific">Pelagibaculum spongiae</name>
    <dbReference type="NCBI Taxonomy" id="2080658"/>
    <lineage>
        <taxon>Bacteria</taxon>
        <taxon>Pseudomonadati</taxon>
        <taxon>Pseudomonadota</taxon>
        <taxon>Gammaproteobacteria</taxon>
        <taxon>Oceanospirillales</taxon>
        <taxon>Pelagibaculum</taxon>
    </lineage>
</organism>
<name>A0A2V1GPF6_9GAMM</name>
<protein>
    <submittedName>
        <fullName evidence="1">Uncharacterized protein</fullName>
    </submittedName>
</protein>
<sequence length="74" mass="7871">MVLTSELNAQMKSGEKIPITFFSTTASASAGVASAVAANSIAAIPHITIAVDVSYGVKKILNWICILFFNYYLS</sequence>
<evidence type="ECO:0000313" key="1">
    <source>
        <dbReference type="EMBL" id="PVZ64469.1"/>
    </source>
</evidence>
<evidence type="ECO:0000313" key="2">
    <source>
        <dbReference type="Proteomes" id="UP000244906"/>
    </source>
</evidence>
<dbReference type="EMBL" id="QDDL01000012">
    <property type="protein sequence ID" value="PVZ64469.1"/>
    <property type="molecule type" value="Genomic_DNA"/>
</dbReference>